<dbReference type="RefSeq" id="WP_085515171.1">
    <property type="nucleotide sequence ID" value="NZ_FXAW01000001.1"/>
</dbReference>
<dbReference type="Proteomes" id="UP000193804">
    <property type="component" value="Unassembled WGS sequence"/>
</dbReference>
<evidence type="ECO:0000313" key="5">
    <source>
        <dbReference type="EMBL" id="SMG08614.1"/>
    </source>
</evidence>
<dbReference type="Gene3D" id="3.60.40.10">
    <property type="entry name" value="PPM-type phosphatase domain"/>
    <property type="match status" value="1"/>
</dbReference>
<feature type="transmembrane region" description="Helical" evidence="3">
    <location>
        <begin position="132"/>
        <end position="150"/>
    </location>
</feature>
<feature type="transmembrane region" description="Helical" evidence="3">
    <location>
        <begin position="85"/>
        <end position="102"/>
    </location>
</feature>
<keyword evidence="6" id="KW-1185">Reference proteome</keyword>
<evidence type="ECO:0000256" key="2">
    <source>
        <dbReference type="SAM" id="Coils"/>
    </source>
</evidence>
<dbReference type="InterPro" id="IPR036457">
    <property type="entry name" value="PPM-type-like_dom_sf"/>
</dbReference>
<evidence type="ECO:0000313" key="6">
    <source>
        <dbReference type="Proteomes" id="UP000193804"/>
    </source>
</evidence>
<dbReference type="InterPro" id="IPR052016">
    <property type="entry name" value="Bact_Sigma-Reg"/>
</dbReference>
<feature type="transmembrane region" description="Helical" evidence="3">
    <location>
        <begin position="27"/>
        <end position="45"/>
    </location>
</feature>
<dbReference type="AlphaFoldDB" id="A0A1X7I382"/>
<dbReference type="Pfam" id="PF07228">
    <property type="entry name" value="SpoIIE"/>
    <property type="match status" value="1"/>
</dbReference>
<feature type="transmembrane region" description="Helical" evidence="3">
    <location>
        <begin position="108"/>
        <end position="127"/>
    </location>
</feature>
<keyword evidence="1" id="KW-0378">Hydrolase</keyword>
<dbReference type="PANTHER" id="PTHR43156:SF9">
    <property type="entry name" value="HAMP DOMAIN-CONTAINING PROTEIN"/>
    <property type="match status" value="1"/>
</dbReference>
<dbReference type="InterPro" id="IPR001932">
    <property type="entry name" value="PPM-type_phosphatase-like_dom"/>
</dbReference>
<dbReference type="GO" id="GO:0016791">
    <property type="term" value="F:phosphatase activity"/>
    <property type="evidence" value="ECO:0007669"/>
    <property type="project" value="TreeGrafter"/>
</dbReference>
<keyword evidence="3" id="KW-1133">Transmembrane helix</keyword>
<dbReference type="STRING" id="1028.SAMN05661096_00148"/>
<protein>
    <submittedName>
        <fullName evidence="5">Serine phosphatase RsbU, regulator of sigma subunit</fullName>
    </submittedName>
</protein>
<sequence length="510" mass="58546">MKLNIADSFGINLNDAWKQEYKRIGHIYARWGALLVIFLFPLSTIPELSIEKANINVWYAFRYGPSLVVGIVYLLHQKFKFSHELLFEIIAFCLFTSAAYMVDCSDWMTYLISIITVFITSAVLVILRPFYFVINFFAVFLIQVLVHTYFCDAGVLDYFMMKGVNILLVVGIAAFSMAAFRYYIMKNNFMHRVALQEAHFELQERNQSLIKAQKDLRFKSDQISEQNEELKMQKEEILSQRDAMHSQKDFIEKQNRDIIGSIRYAQRIQSAMLPTDAFIKSMFPKSFVLFLPRDIVSGDFYWAAEVNGKKILAAIDCTGHGVPGAFMSLVGDTNLNQIVLQEGVTDPAEVLNKLHEGVNSYLKQSQNENQDGMDAAIAVIDENAKTFHFAGARNPLVIVREDQQIEVVKGDKISIGGKRKVNNDDQFTSNVIDYNPKNTYYIFSDGYQDQFGGPKDKKFMVGKLRTLLQEISDKETTDQMFLLNKKFEDWKRGYSQTDDVLLIGFKLNEF</sequence>
<dbReference type="OrthoDB" id="980492at2"/>
<accession>A0A1X7I382</accession>
<feature type="transmembrane region" description="Helical" evidence="3">
    <location>
        <begin position="162"/>
        <end position="184"/>
    </location>
</feature>
<gene>
    <name evidence="5" type="ORF">SAMN05661096_00148</name>
</gene>
<evidence type="ECO:0000259" key="4">
    <source>
        <dbReference type="Pfam" id="PF07228"/>
    </source>
</evidence>
<dbReference type="EMBL" id="FXAW01000001">
    <property type="protein sequence ID" value="SMG08614.1"/>
    <property type="molecule type" value="Genomic_DNA"/>
</dbReference>
<dbReference type="PANTHER" id="PTHR43156">
    <property type="entry name" value="STAGE II SPORULATION PROTEIN E-RELATED"/>
    <property type="match status" value="1"/>
</dbReference>
<feature type="transmembrane region" description="Helical" evidence="3">
    <location>
        <begin position="57"/>
        <end position="76"/>
    </location>
</feature>
<feature type="coiled-coil region" evidence="2">
    <location>
        <begin position="209"/>
        <end position="247"/>
    </location>
</feature>
<evidence type="ECO:0000256" key="1">
    <source>
        <dbReference type="ARBA" id="ARBA00022801"/>
    </source>
</evidence>
<feature type="domain" description="PPM-type phosphatase" evidence="4">
    <location>
        <begin position="312"/>
        <end position="506"/>
    </location>
</feature>
<reference evidence="6" key="1">
    <citation type="submission" date="2017-04" db="EMBL/GenBank/DDBJ databases">
        <authorList>
            <person name="Varghese N."/>
            <person name="Submissions S."/>
        </authorList>
    </citation>
    <scope>NUCLEOTIDE SEQUENCE [LARGE SCALE GENOMIC DNA]</scope>
    <source>
        <strain evidence="6">DSM 4125</strain>
    </source>
</reference>
<keyword evidence="3" id="KW-0472">Membrane</keyword>
<proteinExistence type="predicted"/>
<organism evidence="5 6">
    <name type="scientific">Marivirga sericea</name>
    <dbReference type="NCBI Taxonomy" id="1028"/>
    <lineage>
        <taxon>Bacteria</taxon>
        <taxon>Pseudomonadati</taxon>
        <taxon>Bacteroidota</taxon>
        <taxon>Cytophagia</taxon>
        <taxon>Cytophagales</taxon>
        <taxon>Marivirgaceae</taxon>
        <taxon>Marivirga</taxon>
    </lineage>
</organism>
<keyword evidence="2" id="KW-0175">Coiled coil</keyword>
<keyword evidence="3" id="KW-0812">Transmembrane</keyword>
<name>A0A1X7I382_9BACT</name>
<evidence type="ECO:0000256" key="3">
    <source>
        <dbReference type="SAM" id="Phobius"/>
    </source>
</evidence>